<sequence length="117" mass="12906">MRAETHNLIRDGRHHPHLAALEASLVENERLARSLLQPGVDTAVAATLFMTAARIGADIFMSSVGDDDGARRQAAGRFTETLRHLLLHGMLDAEKYQRFAENLAARQDDADSQDETP</sequence>
<dbReference type="EMBL" id="JACICY010000004">
    <property type="protein sequence ID" value="MBB3860927.1"/>
    <property type="molecule type" value="Genomic_DNA"/>
</dbReference>
<dbReference type="RefSeq" id="WP_246385829.1">
    <property type="nucleotide sequence ID" value="NZ_JACICY010000004.1"/>
</dbReference>
<name>A0A7W6EW18_9SPHN</name>
<evidence type="ECO:0000313" key="1">
    <source>
        <dbReference type="EMBL" id="MBB3860927.1"/>
    </source>
</evidence>
<accession>A0A7W6EW18</accession>
<proteinExistence type="predicted"/>
<comment type="caution">
    <text evidence="1">The sequence shown here is derived from an EMBL/GenBank/DDBJ whole genome shotgun (WGS) entry which is preliminary data.</text>
</comment>
<reference evidence="1 2" key="1">
    <citation type="submission" date="2020-08" db="EMBL/GenBank/DDBJ databases">
        <title>Genomic Encyclopedia of Type Strains, Phase IV (KMG-IV): sequencing the most valuable type-strain genomes for metagenomic binning, comparative biology and taxonomic classification.</title>
        <authorList>
            <person name="Goeker M."/>
        </authorList>
    </citation>
    <scope>NUCLEOTIDE SEQUENCE [LARGE SCALE GENOMIC DNA]</scope>
    <source>
        <strain evidence="1 2">DSM 14552</strain>
    </source>
</reference>
<protein>
    <submittedName>
        <fullName evidence="1">Uncharacterized protein</fullName>
    </submittedName>
</protein>
<dbReference type="Proteomes" id="UP000562395">
    <property type="component" value="Unassembled WGS sequence"/>
</dbReference>
<dbReference type="AlphaFoldDB" id="A0A7W6EW18"/>
<evidence type="ECO:0000313" key="2">
    <source>
        <dbReference type="Proteomes" id="UP000562395"/>
    </source>
</evidence>
<organism evidence="1 2">
    <name type="scientific">Novosphingobium hassiacum</name>
    <dbReference type="NCBI Taxonomy" id="173676"/>
    <lineage>
        <taxon>Bacteria</taxon>
        <taxon>Pseudomonadati</taxon>
        <taxon>Pseudomonadota</taxon>
        <taxon>Alphaproteobacteria</taxon>
        <taxon>Sphingomonadales</taxon>
        <taxon>Sphingomonadaceae</taxon>
        <taxon>Novosphingobium</taxon>
    </lineage>
</organism>
<keyword evidence="2" id="KW-1185">Reference proteome</keyword>
<gene>
    <name evidence="1" type="ORF">GGQ88_002196</name>
</gene>